<dbReference type="eggNOG" id="ENOG502TMFN">
    <property type="taxonomic scope" value="Eukaryota"/>
</dbReference>
<dbReference type="OMA" id="GHIQERN"/>
<dbReference type="OrthoDB" id="331937at2759"/>
<feature type="compositionally biased region" description="Polar residues" evidence="2">
    <location>
        <begin position="1471"/>
        <end position="1480"/>
    </location>
</feature>
<dbReference type="EMBL" id="LN714481">
    <property type="protein sequence ID" value="CEL66181.1"/>
    <property type="molecule type" value="Genomic_DNA"/>
</dbReference>
<keyword evidence="1" id="KW-0175">Coiled coil</keyword>
<feature type="compositionally biased region" description="Basic and acidic residues" evidence="2">
    <location>
        <begin position="1730"/>
        <end position="1740"/>
    </location>
</feature>
<feature type="compositionally biased region" description="Basic and acidic residues" evidence="2">
    <location>
        <begin position="364"/>
        <end position="394"/>
    </location>
</feature>
<reference evidence="4" key="4">
    <citation type="journal article" date="2015" name="PLoS ONE">
        <title>Comprehensive Evaluation of Toxoplasma gondii VEG and Neospora caninum LIV Genomes with Tachyzoite Stage Transcriptome and Proteome Defines Novel Transcript Features.</title>
        <authorList>
            <person name="Ramaprasad A."/>
            <person name="Mourier T."/>
            <person name="Naeem R."/>
            <person name="Malas T.B."/>
            <person name="Moussa E."/>
            <person name="Panigrahi A."/>
            <person name="Vermont S.J."/>
            <person name="Otto T.D."/>
            <person name="Wastling J."/>
            <person name="Pain A."/>
        </authorList>
    </citation>
    <scope>NUCLEOTIDE SEQUENCE</scope>
    <source>
        <strain evidence="4">Liverpool</strain>
    </source>
</reference>
<feature type="compositionally biased region" description="Basic and acidic residues" evidence="2">
    <location>
        <begin position="481"/>
        <end position="493"/>
    </location>
</feature>
<accession>F0VES0</accession>
<feature type="region of interest" description="Disordered" evidence="2">
    <location>
        <begin position="895"/>
        <end position="914"/>
    </location>
</feature>
<feature type="region of interest" description="Disordered" evidence="2">
    <location>
        <begin position="1225"/>
        <end position="1593"/>
    </location>
</feature>
<feature type="compositionally biased region" description="Basic and acidic residues" evidence="2">
    <location>
        <begin position="1412"/>
        <end position="1429"/>
    </location>
</feature>
<feature type="compositionally biased region" description="Basic and acidic residues" evidence="2">
    <location>
        <begin position="1200"/>
        <end position="1209"/>
    </location>
</feature>
<feature type="region of interest" description="Disordered" evidence="2">
    <location>
        <begin position="211"/>
        <end position="394"/>
    </location>
</feature>
<feature type="region of interest" description="Disordered" evidence="2">
    <location>
        <begin position="1678"/>
        <end position="1785"/>
    </location>
</feature>
<feature type="compositionally biased region" description="Polar residues" evidence="2">
    <location>
        <begin position="1186"/>
        <end position="1199"/>
    </location>
</feature>
<keyword evidence="5" id="KW-1185">Reference proteome</keyword>
<dbReference type="RefSeq" id="XP_003882246.1">
    <property type="nucleotide sequence ID" value="XM_003882197.1"/>
</dbReference>
<dbReference type="Proteomes" id="UP000007494">
    <property type="component" value="Chromosome VIIa"/>
</dbReference>
<feature type="compositionally biased region" description="Basic and acidic residues" evidence="2">
    <location>
        <begin position="275"/>
        <end position="338"/>
    </location>
</feature>
<feature type="region of interest" description="Disordered" evidence="2">
    <location>
        <begin position="704"/>
        <end position="737"/>
    </location>
</feature>
<feature type="compositionally biased region" description="Basic and acidic residues" evidence="2">
    <location>
        <begin position="1172"/>
        <end position="1185"/>
    </location>
</feature>
<evidence type="ECO:0000313" key="4">
    <source>
        <dbReference type="EMBL" id="CEL66181.1"/>
    </source>
</evidence>
<feature type="compositionally biased region" description="Gly residues" evidence="2">
    <location>
        <begin position="1701"/>
        <end position="1716"/>
    </location>
</feature>
<feature type="region of interest" description="Disordered" evidence="2">
    <location>
        <begin position="1"/>
        <end position="93"/>
    </location>
</feature>
<reference evidence="5" key="3">
    <citation type="journal article" date="2012" name="PLoS Pathog.">
        <title>Comparative genomics of the apicomplexan parasites Toxoplasma gondii and Neospora caninum: Coccidia differing in host range and transmission strategy.</title>
        <authorList>
            <person name="Reid A.J."/>
            <person name="Vermont S.J."/>
            <person name="Cotton J.A."/>
            <person name="Harris D."/>
            <person name="Hill-Cawthorne G.A."/>
            <person name="Konen-Waisman S."/>
            <person name="Latham S.M."/>
            <person name="Mourier T."/>
            <person name="Norton R."/>
            <person name="Quail M.A."/>
            <person name="Sanders M."/>
            <person name="Shanmugam D."/>
            <person name="Sohal A."/>
            <person name="Wasmuth J.D."/>
            <person name="Brunk B."/>
            <person name="Grigg M.E."/>
            <person name="Howard J.C."/>
            <person name="Parkinson J."/>
            <person name="Roos D.S."/>
            <person name="Trees A.J."/>
            <person name="Berriman M."/>
            <person name="Pain A."/>
            <person name="Wastling J.M."/>
        </authorList>
    </citation>
    <scope>NUCLEOTIDE SEQUENCE [LARGE SCALE GENOMIC DNA]</scope>
    <source>
        <strain evidence="5">Liverpool</strain>
    </source>
</reference>
<reference evidence="3" key="2">
    <citation type="submission" date="2011-03" db="EMBL/GenBank/DDBJ databases">
        <title>Comparative genomics and transcriptomics of Neospora caninum and Toxoplasma gondii.</title>
        <authorList>
            <person name="Reid A.J."/>
            <person name="Sohal A."/>
            <person name="Harris D."/>
            <person name="Quail M."/>
            <person name="Sanders M."/>
            <person name="Berriman M."/>
            <person name="Wastling J.M."/>
            <person name="Pain A."/>
        </authorList>
    </citation>
    <scope>NUCLEOTIDE SEQUENCE</scope>
    <source>
        <strain evidence="3">Liverpool</strain>
    </source>
</reference>
<dbReference type="EMBL" id="FR823388">
    <property type="protein sequence ID" value="CBZ52214.1"/>
    <property type="molecule type" value="Genomic_DNA"/>
</dbReference>
<feature type="compositionally biased region" description="Polar residues" evidence="2">
    <location>
        <begin position="1536"/>
        <end position="1547"/>
    </location>
</feature>
<feature type="compositionally biased region" description="Basic and acidic residues" evidence="2">
    <location>
        <begin position="1322"/>
        <end position="1363"/>
    </location>
</feature>
<feature type="region of interest" description="Disordered" evidence="2">
    <location>
        <begin position="1138"/>
        <end position="1211"/>
    </location>
</feature>
<feature type="compositionally biased region" description="Polar residues" evidence="2">
    <location>
        <begin position="237"/>
        <end position="247"/>
    </location>
</feature>
<feature type="compositionally biased region" description="Basic and acidic residues" evidence="2">
    <location>
        <begin position="1261"/>
        <end position="1270"/>
    </location>
</feature>
<organism evidence="3 5">
    <name type="scientific">Neospora caninum (strain Liverpool)</name>
    <dbReference type="NCBI Taxonomy" id="572307"/>
    <lineage>
        <taxon>Eukaryota</taxon>
        <taxon>Sar</taxon>
        <taxon>Alveolata</taxon>
        <taxon>Apicomplexa</taxon>
        <taxon>Conoidasida</taxon>
        <taxon>Coccidia</taxon>
        <taxon>Eucoccidiorida</taxon>
        <taxon>Eimeriorina</taxon>
        <taxon>Sarcocystidae</taxon>
        <taxon>Neospora</taxon>
    </lineage>
</organism>
<feature type="compositionally biased region" description="Basic and acidic residues" evidence="2">
    <location>
        <begin position="1440"/>
        <end position="1470"/>
    </location>
</feature>
<feature type="coiled-coil region" evidence="1">
    <location>
        <begin position="667"/>
        <end position="694"/>
    </location>
</feature>
<feature type="compositionally biased region" description="Low complexity" evidence="2">
    <location>
        <begin position="340"/>
        <end position="357"/>
    </location>
</feature>
<feature type="compositionally biased region" description="Basic and acidic residues" evidence="2">
    <location>
        <begin position="1372"/>
        <end position="1385"/>
    </location>
</feature>
<dbReference type="InParanoid" id="F0VES0"/>
<feature type="compositionally biased region" description="Polar residues" evidence="2">
    <location>
        <begin position="508"/>
        <end position="522"/>
    </location>
</feature>
<dbReference type="VEuPathDB" id="ToxoDB:NCLIV_020030"/>
<feature type="region of interest" description="Disordered" evidence="2">
    <location>
        <begin position="750"/>
        <end position="779"/>
    </location>
</feature>
<evidence type="ECO:0000313" key="5">
    <source>
        <dbReference type="Proteomes" id="UP000007494"/>
    </source>
</evidence>
<feature type="compositionally biased region" description="Basic and acidic residues" evidence="2">
    <location>
        <begin position="460"/>
        <end position="470"/>
    </location>
</feature>
<dbReference type="GeneID" id="13444058"/>
<sequence length="1928" mass="210710">MGGDCESFPVDASFPLFPGESPPAQCQDVARDGESYFQPVNQWPDTDWNRRHSRARGLPHPKESLPRSASRKYGPEASTSQPRQVSRPGSATAHPNAWFQLSFHGNGAVASTERSYDDLTEGAYARAQPGDRSRNLCGAASTPWQSKNVDAAVSAGHHHVSEISYSDPVRKLALYSPPYPHSREDCSCTLSDSKETSVAALDAAERLHSDFAKKTRRRREKDGVPVGCGQPFPRASRQANEEGNTGSAPWRPGRLAGGAQSPASTGTSSEPKRRKTEERLRTRERWRNRLPEEREAKREAPHAAHVKAVEARNGNAREEQSTAHGDGESRPAPEERNSARRACSRSAGRPPASSDPSAHARLHWGTEGEARTRKQALRKDTGPHGDRRSPDRHHEVASAHCLEVDPFDCARGDGALRRRNAHHSCFCSPRDASEEAPATLPVRPETRSAMSQADSELSEDERAQRDRGVRIGEQSASSRMYARDAEGTREPCASRRASRRSLRGLAAPQSSERQDWSPTTGEEGSAFWGQLVPGGQQLLWQQTTRRLTVEEEQAVACFSGNCEEQALAADGDGADLQSLDAAPGACPQCNPQRTRTSGCQTPHWTWLPSALLFGEESREALSPDTDVRDSERRRGDVPSETKRLVHFESGFYDASDPGQPEDLHLLLQEKERCMRGLERQLSALQLEHRTLLALADGPSALSPVYLRAPEGSGRQDERASSKARSSSEPPEHADQMPFAFLTHRGSLRWTRPRDDSHVHSHSGGKARPEVRVPGHSTSDSKFLDEQRFFPALPLYGEETRFGVDAGRSGNVQTFPLFQRLTDPCTSECVDQRKGSAGNLGHANRLREEKLYRHFPSRLQLQRHGHLSEQSKAPLASHWRGEGDVEDCDRARVGDTAAGDRRGARCPPPAPPFLQERQFSEDGREAAWLGTHRRARGSRQRFPSWHGAEPVDEARLATARQREAVVQRKRARCQHERPLLSGEFACRASRAHRAVPPPGFPRLATAPASLGETSLGGCGSFPGRGSGDAGDAGGGRSLCPECDTCLWRKRCRPHAFFDGEGLPAGRLGGRDHVEHLPRLYGPSCSDGTDGGEAEAFYRLRDDLRGGETAREFSFASGRDGEVPAACCLEASWEAAQWRAREAGKREKPAGREGRGKGEKEECSAQRRHGFAPWDRHAEPQGAELDRSLSSGHSHAQPSSQEAREERDRHPVARVAVEVLRKVKERRREVARTPLERSTERDHAREHDAGERSDVDSEWGGARLERRAEGSRRGKREKRQDPAPVETRGDASQMHKRRRDSLAKVGEGPAAERGGAAPSGGSDAKPKAEAGDLERRTTSETKRRGRRSGDQTMKAEARESRKPSGHEGGQACVDRSDEAGEDGEKGRENRRRGGNASRPSARAMKLNAPLRRSPRLEGQEQRRHEHTEGKAVDASSETKQQTMERRETQIHPEQDSERAPDLETPEDTHSDNDLFSPTSSDAPASLCTAGDASFPRTGKGGVRGEAFSAKPQECPRGRKATRRSRKARDGNLLASRSPLRNASLASSPELNAREASAGASPPPSRSFPLSSNHGSGVREKSRVFCSPPEGAVPPCEKSTAEAVFLQESASGATIRARQKRGRAAATPRKDEKAKRSPAVHGAEALQKLRREELETIPSPIVTRIRLGLFDRLALMKQKIPAGEENARPSAAPPERKGDAGATIDGGGRTPRRGQGAGKPPGEENARTAPGEQRGDRELDKGTGTESHAAARPSANQGTSDEGGRVVAGKGSGEDEGKSGGKAPEDGADALQARAPGISREHEEVPSLASCPRSALDGEVQAGDMVGGRLVRRGADVRNRVFSSTLLRLINGDMRATTEKDVHLFITNYCLEKGLRQLRSVVHGKKMRKWPVGKDPLLRVLFGDGTAFPASKAEMMEALRKNKHITYFSIA</sequence>
<reference evidence="3" key="1">
    <citation type="submission" date="2011-02" db="EMBL/GenBank/DDBJ databases">
        <authorList>
            <person name="Aslett M."/>
        </authorList>
    </citation>
    <scope>NUCLEOTIDE SEQUENCE</scope>
    <source>
        <strain evidence="3">Liverpool</strain>
    </source>
</reference>
<evidence type="ECO:0000256" key="1">
    <source>
        <dbReference type="SAM" id="Coils"/>
    </source>
</evidence>
<feature type="compositionally biased region" description="Low complexity" evidence="2">
    <location>
        <begin position="1304"/>
        <end position="1320"/>
    </location>
</feature>
<proteinExistence type="predicted"/>
<feature type="compositionally biased region" description="Basic residues" evidence="2">
    <location>
        <begin position="1515"/>
        <end position="1524"/>
    </location>
</feature>
<protein>
    <submittedName>
        <fullName evidence="3">Uncharacterized protein</fullName>
    </submittedName>
</protein>
<name>F0VES0_NEOCL</name>
<feature type="compositionally biased region" description="Polar residues" evidence="2">
    <location>
        <begin position="77"/>
        <end position="89"/>
    </location>
</feature>
<feature type="compositionally biased region" description="Basic and acidic residues" evidence="2">
    <location>
        <begin position="1225"/>
        <end position="1253"/>
    </location>
</feature>
<feature type="region of interest" description="Disordered" evidence="2">
    <location>
        <begin position="426"/>
        <end position="527"/>
    </location>
</feature>
<gene>
    <name evidence="4" type="ORF">BN1204_020030</name>
    <name evidence="3" type="ORF">NCLIV_020030</name>
</gene>
<feature type="region of interest" description="Disordered" evidence="2">
    <location>
        <begin position="618"/>
        <end position="638"/>
    </location>
</feature>
<feature type="compositionally biased region" description="Basic and acidic residues" evidence="2">
    <location>
        <begin position="1138"/>
        <end position="1163"/>
    </location>
</feature>
<evidence type="ECO:0000313" key="3">
    <source>
        <dbReference type="EMBL" id="CBZ52214.1"/>
    </source>
</evidence>
<feature type="region of interest" description="Disordered" evidence="2">
    <location>
        <begin position="1607"/>
        <end position="1643"/>
    </location>
</feature>
<feature type="compositionally biased region" description="Basic and acidic residues" evidence="2">
    <location>
        <begin position="1769"/>
        <end position="1782"/>
    </location>
</feature>
<evidence type="ECO:0000256" key="2">
    <source>
        <dbReference type="SAM" id="MobiDB-lite"/>
    </source>
</evidence>